<comment type="caution">
    <text evidence="6">The sequence shown here is derived from an EMBL/GenBank/DDBJ whole genome shotgun (WGS) entry which is preliminary data.</text>
</comment>
<proteinExistence type="predicted"/>
<feature type="domain" description="4Fe-4S ferredoxin-type" evidence="5">
    <location>
        <begin position="216"/>
        <end position="242"/>
    </location>
</feature>
<keyword evidence="2" id="KW-0479">Metal-binding</keyword>
<feature type="domain" description="4Fe-4S ferredoxin-type" evidence="5">
    <location>
        <begin position="184"/>
        <end position="213"/>
    </location>
</feature>
<keyword evidence="1" id="KW-0004">4Fe-4S</keyword>
<dbReference type="InterPro" id="IPR050157">
    <property type="entry name" value="PSI_iron-sulfur_center"/>
</dbReference>
<evidence type="ECO:0000313" key="6">
    <source>
        <dbReference type="EMBL" id="RBP11551.1"/>
    </source>
</evidence>
<evidence type="ECO:0000256" key="3">
    <source>
        <dbReference type="ARBA" id="ARBA00023004"/>
    </source>
</evidence>
<dbReference type="RefSeq" id="WP_113857855.1">
    <property type="nucleotide sequence ID" value="NZ_QNRL01000004.1"/>
</dbReference>
<dbReference type="PANTHER" id="PTHR24960">
    <property type="entry name" value="PHOTOSYSTEM I IRON-SULFUR CENTER-RELATED"/>
    <property type="match status" value="1"/>
</dbReference>
<dbReference type="Proteomes" id="UP000253201">
    <property type="component" value="Unassembled WGS sequence"/>
</dbReference>
<keyword evidence="4" id="KW-0411">Iron-sulfur</keyword>
<evidence type="ECO:0000313" key="7">
    <source>
        <dbReference type="Proteomes" id="UP000253201"/>
    </source>
</evidence>
<keyword evidence="3" id="KW-0408">Iron</keyword>
<dbReference type="Pfam" id="PF12838">
    <property type="entry name" value="Fer4_7"/>
    <property type="match status" value="1"/>
</dbReference>
<dbReference type="InterPro" id="IPR017896">
    <property type="entry name" value="4Fe4S_Fe-S-bd"/>
</dbReference>
<accession>A0ABX9G0V0</accession>
<organism evidence="6 7">
    <name type="scientific">Pseudocitrobacter faecalis</name>
    <dbReference type="NCBI Taxonomy" id="1398493"/>
    <lineage>
        <taxon>Bacteria</taxon>
        <taxon>Pseudomonadati</taxon>
        <taxon>Pseudomonadota</taxon>
        <taxon>Gammaproteobacteria</taxon>
        <taxon>Enterobacterales</taxon>
        <taxon>Enterobacteriaceae</taxon>
        <taxon>Pseudocitrobacter</taxon>
    </lineage>
</organism>
<dbReference type="SUPFAM" id="SSF54862">
    <property type="entry name" value="4Fe-4S ferredoxins"/>
    <property type="match status" value="2"/>
</dbReference>
<dbReference type="Gene3D" id="3.30.70.20">
    <property type="match status" value="2"/>
</dbReference>
<name>A0ABX9G0V0_9ENTR</name>
<protein>
    <submittedName>
        <fullName evidence="6">4Fe-4S binding protein</fullName>
    </submittedName>
</protein>
<dbReference type="PANTHER" id="PTHR24960:SF79">
    <property type="entry name" value="PHOTOSYSTEM I IRON-SULFUR CENTER"/>
    <property type="match status" value="1"/>
</dbReference>
<dbReference type="PROSITE" id="PS00198">
    <property type="entry name" value="4FE4S_FER_1"/>
    <property type="match status" value="2"/>
</dbReference>
<evidence type="ECO:0000256" key="4">
    <source>
        <dbReference type="ARBA" id="ARBA00023014"/>
    </source>
</evidence>
<sequence length="287" mass="32892">MISNALLKGVEPGERCVRRQFRYASCDACVRVCPTQALSCADGKLVVDNDHCVKCAACLFVCPVEAIEGVETEKRFFRDHILVAPFSVIAPTVEELLFWHVENHIRGVEMDPLRHPQWMLAIARLNLRLREYGQPEWTFSRPAQSKINTSRRALFHVGPEKTASARVQPGLRRWRQLWAWMSDFRVTIDKHKCTLCGACWRACPQKLMIFNGEELIIEDVKCTGCGACAAVCVYQALTLMPFVSQREHQHFIASESHCVCCHKRFWSLNATTKRCLFCQRHSHGMRD</sequence>
<dbReference type="PROSITE" id="PS51379">
    <property type="entry name" value="4FE4S_FER_2"/>
    <property type="match status" value="3"/>
</dbReference>
<evidence type="ECO:0000256" key="2">
    <source>
        <dbReference type="ARBA" id="ARBA00022723"/>
    </source>
</evidence>
<dbReference type="Pfam" id="PF13237">
    <property type="entry name" value="Fer4_10"/>
    <property type="match status" value="1"/>
</dbReference>
<dbReference type="InterPro" id="IPR017900">
    <property type="entry name" value="4Fe4S_Fe_S_CS"/>
</dbReference>
<dbReference type="EMBL" id="QNRL01000004">
    <property type="protein sequence ID" value="RBP11551.1"/>
    <property type="molecule type" value="Genomic_DNA"/>
</dbReference>
<reference evidence="6 7" key="1">
    <citation type="submission" date="2018-06" db="EMBL/GenBank/DDBJ databases">
        <title>Genomic Encyclopedia of Type Strains, Phase IV (KMG-IV): sequencing the most valuable type-strain genomes for metagenomic binning, comparative biology and taxonomic classification.</title>
        <authorList>
            <person name="Goeker M."/>
        </authorList>
    </citation>
    <scope>NUCLEOTIDE SEQUENCE [LARGE SCALE GENOMIC DNA]</scope>
    <source>
        <strain evidence="6 7">DSM 27453</strain>
    </source>
</reference>
<evidence type="ECO:0000256" key="1">
    <source>
        <dbReference type="ARBA" id="ARBA00022485"/>
    </source>
</evidence>
<gene>
    <name evidence="6" type="ORF">DFQ50_10471</name>
</gene>
<feature type="domain" description="4Fe-4S ferredoxin-type" evidence="5">
    <location>
        <begin position="43"/>
        <end position="72"/>
    </location>
</feature>
<evidence type="ECO:0000259" key="5">
    <source>
        <dbReference type="PROSITE" id="PS51379"/>
    </source>
</evidence>
<keyword evidence="7" id="KW-1185">Reference proteome</keyword>